<keyword evidence="1" id="KW-0812">Transmembrane</keyword>
<feature type="transmembrane region" description="Helical" evidence="1">
    <location>
        <begin position="351"/>
        <end position="370"/>
    </location>
</feature>
<dbReference type="OrthoDB" id="5507487at2"/>
<feature type="transmembrane region" description="Helical" evidence="1">
    <location>
        <begin position="12"/>
        <end position="34"/>
    </location>
</feature>
<evidence type="ECO:0000256" key="1">
    <source>
        <dbReference type="SAM" id="Phobius"/>
    </source>
</evidence>
<feature type="transmembrane region" description="Helical" evidence="1">
    <location>
        <begin position="93"/>
        <end position="113"/>
    </location>
</feature>
<reference evidence="2 3" key="1">
    <citation type="submission" date="2016-10" db="EMBL/GenBank/DDBJ databases">
        <authorList>
            <person name="de Groot N.N."/>
        </authorList>
    </citation>
    <scope>NUCLEOTIDE SEQUENCE [LARGE SCALE GENOMIC DNA]</scope>
    <source>
        <strain evidence="2 3">GAS232</strain>
    </source>
</reference>
<accession>A0A1G7L9C0</accession>
<protein>
    <recommendedName>
        <fullName evidence="4">Glycosyltransferase RgtA/B/C/D-like domain-containing protein</fullName>
    </recommendedName>
</protein>
<dbReference type="Proteomes" id="UP000182427">
    <property type="component" value="Chromosome I"/>
</dbReference>
<feature type="transmembrane region" description="Helical" evidence="1">
    <location>
        <begin position="119"/>
        <end position="136"/>
    </location>
</feature>
<keyword evidence="3" id="KW-1185">Reference proteome</keyword>
<feature type="transmembrane region" description="Helical" evidence="1">
    <location>
        <begin position="187"/>
        <end position="207"/>
    </location>
</feature>
<sequence length="557" mass="62202">MIKHWQTRSGGLRTVALALTAGVVILWAVMWRIAPQPLRFDDAWMFLRYSARVREGLGLSWNLDGIHTYGMTSLLWQLVVFVGSFLPMQPGHLLYTLSYLFSGVALVTVAFAVSRNARGPLRFTPYAFLFTALPLVDNSVFQFNSLNGMETMLAAALIAATAGLAVAQSRGLHGVKGSGWLTGVAAALAYLTRPESALPIVTMVILFTRWRNREQRISAFRALGTLFGIATVTAVCCKLYFGSYVPLSFYLKSQHAYQGYASRWYPVTMAFQFLQMFWPFLFAMVIFCRRSDRRMVVAMLGALAVIMSYLCTVTQIMGGSVRYFIPYFPLCVIPALLLTDERLHKGETFRSIFRTPQVAGAALIFILAIVTPRQVMDWLEWYAEPVLRYSAVQATTADGKTLPQLNYWVAIEGVAALADAMPMGGTLASSEVGQLGYMALNKNVIDVAGLNDTEIALDGFHPDQFLDRKADLIWLPHDDYTWQRGILITAPKFLKEYDFYPGAYIYGIAIRKDGPYHDVLSQQLAAAWPGLYPGTKPEQHQALTVSWDRQATIPKVH</sequence>
<evidence type="ECO:0000313" key="2">
    <source>
        <dbReference type="EMBL" id="SDF45894.1"/>
    </source>
</evidence>
<feature type="transmembrane region" description="Helical" evidence="1">
    <location>
        <begin position="323"/>
        <end position="339"/>
    </location>
</feature>
<feature type="transmembrane region" description="Helical" evidence="1">
    <location>
        <begin position="66"/>
        <end position="86"/>
    </location>
</feature>
<dbReference type="RefSeq" id="WP_083345402.1">
    <property type="nucleotide sequence ID" value="NZ_LT629690.1"/>
</dbReference>
<feature type="transmembrane region" description="Helical" evidence="1">
    <location>
        <begin position="295"/>
        <end position="317"/>
    </location>
</feature>
<evidence type="ECO:0000313" key="3">
    <source>
        <dbReference type="Proteomes" id="UP000182427"/>
    </source>
</evidence>
<feature type="transmembrane region" description="Helical" evidence="1">
    <location>
        <begin position="148"/>
        <end position="167"/>
    </location>
</feature>
<dbReference type="EMBL" id="LT629690">
    <property type="protein sequence ID" value="SDF45894.1"/>
    <property type="molecule type" value="Genomic_DNA"/>
</dbReference>
<proteinExistence type="predicted"/>
<feature type="transmembrane region" description="Helical" evidence="1">
    <location>
        <begin position="269"/>
        <end position="288"/>
    </location>
</feature>
<dbReference type="AlphaFoldDB" id="A0A1G7L9C0"/>
<feature type="transmembrane region" description="Helical" evidence="1">
    <location>
        <begin position="219"/>
        <end position="241"/>
    </location>
</feature>
<name>A0A1G7L9C0_9BACT</name>
<evidence type="ECO:0008006" key="4">
    <source>
        <dbReference type="Google" id="ProtNLM"/>
    </source>
</evidence>
<organism evidence="2 3">
    <name type="scientific">Terriglobus roseus</name>
    <dbReference type="NCBI Taxonomy" id="392734"/>
    <lineage>
        <taxon>Bacteria</taxon>
        <taxon>Pseudomonadati</taxon>
        <taxon>Acidobacteriota</taxon>
        <taxon>Terriglobia</taxon>
        <taxon>Terriglobales</taxon>
        <taxon>Acidobacteriaceae</taxon>
        <taxon>Terriglobus</taxon>
    </lineage>
</organism>
<gene>
    <name evidence="2" type="ORF">SAMN05444167_2471</name>
</gene>
<keyword evidence="1" id="KW-0472">Membrane</keyword>
<keyword evidence="1" id="KW-1133">Transmembrane helix</keyword>